<dbReference type="Proteomes" id="UP000279600">
    <property type="component" value="Chromosome"/>
</dbReference>
<feature type="transmembrane region" description="Helical" evidence="1">
    <location>
        <begin position="20"/>
        <end position="40"/>
    </location>
</feature>
<evidence type="ECO:0000313" key="3">
    <source>
        <dbReference type="Proteomes" id="UP000279600"/>
    </source>
</evidence>
<dbReference type="KEGG" id="noj:EJ995_03410"/>
<keyword evidence="3" id="KW-1185">Reference proteome</keyword>
<dbReference type="RefSeq" id="WP_126445632.1">
    <property type="nucleotide sequence ID" value="NZ_CP034549.1"/>
</dbReference>
<protein>
    <submittedName>
        <fullName evidence="2">Uncharacterized protein</fullName>
    </submittedName>
</protein>
<keyword evidence="1" id="KW-0472">Membrane</keyword>
<feature type="transmembrane region" description="Helical" evidence="1">
    <location>
        <begin position="151"/>
        <end position="172"/>
    </location>
</feature>
<keyword evidence="1" id="KW-1133">Transmembrane helix</keyword>
<keyword evidence="1" id="KW-0812">Transmembrane</keyword>
<reference evidence="2 3" key="1">
    <citation type="submission" date="2018-12" db="EMBL/GenBank/DDBJ databases">
        <title>Complete genome of Nonlabens sp. MJ115.</title>
        <authorList>
            <person name="Choi H.S."/>
            <person name="Jung J."/>
        </authorList>
    </citation>
    <scope>NUCLEOTIDE SEQUENCE [LARGE SCALE GENOMIC DNA]</scope>
    <source>
        <strain evidence="2 3">MJ115</strain>
    </source>
</reference>
<sequence>MNSTPQFYQESNSTENTNLIIAIALNTIIAFVLGYLYSMVTTVNPFIYLNFLAALGSGMIIHRLTMEVFKILKIRSKILRVAFVAATGFIVWVLQWLGTMQYLFNDSFLTPADYLISFEWLVDTESFFANIELLFTDGYYELFGIKVDGPVLLIIWLLELIILIGYPVLIMMKQVVKPYSDKFNHWYPTLRLEKQFRVVTGAQNFVHELYSNPVEKIKDLSAGRGNSYSIVEIHYEAREDFQYLSMLNITYDKEKNSQECEVVINNLKISNEAAKQLLDTYDHEKV</sequence>
<name>A0A3S9MVX0_9FLAO</name>
<feature type="transmembrane region" description="Helical" evidence="1">
    <location>
        <begin position="78"/>
        <end position="98"/>
    </location>
</feature>
<proteinExistence type="predicted"/>
<dbReference type="EMBL" id="CP034549">
    <property type="protein sequence ID" value="AZQ43330.1"/>
    <property type="molecule type" value="Genomic_DNA"/>
</dbReference>
<feature type="transmembrane region" description="Helical" evidence="1">
    <location>
        <begin position="46"/>
        <end position="66"/>
    </location>
</feature>
<evidence type="ECO:0000313" key="2">
    <source>
        <dbReference type="EMBL" id="AZQ43330.1"/>
    </source>
</evidence>
<accession>A0A3S9MVX0</accession>
<evidence type="ECO:0000256" key="1">
    <source>
        <dbReference type="SAM" id="Phobius"/>
    </source>
</evidence>
<gene>
    <name evidence="2" type="ORF">EJ995_03410</name>
</gene>
<dbReference type="AlphaFoldDB" id="A0A3S9MVX0"/>
<organism evidence="2 3">
    <name type="scientific">Nonlabens ponticola</name>
    <dbReference type="NCBI Taxonomy" id="2496866"/>
    <lineage>
        <taxon>Bacteria</taxon>
        <taxon>Pseudomonadati</taxon>
        <taxon>Bacteroidota</taxon>
        <taxon>Flavobacteriia</taxon>
        <taxon>Flavobacteriales</taxon>
        <taxon>Flavobacteriaceae</taxon>
        <taxon>Nonlabens</taxon>
    </lineage>
</organism>